<dbReference type="InterPro" id="IPR036291">
    <property type="entry name" value="NAD(P)-bd_dom_sf"/>
</dbReference>
<dbReference type="InterPro" id="IPR041550">
    <property type="entry name" value="FASI_helical"/>
</dbReference>
<organism evidence="18 19">
    <name type="scientific">Calycina marina</name>
    <dbReference type="NCBI Taxonomy" id="1763456"/>
    <lineage>
        <taxon>Eukaryota</taxon>
        <taxon>Fungi</taxon>
        <taxon>Dikarya</taxon>
        <taxon>Ascomycota</taxon>
        <taxon>Pezizomycotina</taxon>
        <taxon>Leotiomycetes</taxon>
        <taxon>Helotiales</taxon>
        <taxon>Pezizellaceae</taxon>
        <taxon>Calycina</taxon>
    </lineage>
</organism>
<dbReference type="Gene3D" id="6.10.140.1410">
    <property type="match status" value="1"/>
</dbReference>
<dbReference type="FunFam" id="3.90.25.70:FF:000001">
    <property type="entry name" value="Fatty acid synthase subunit alpha"/>
    <property type="match status" value="1"/>
</dbReference>
<comment type="catalytic activity">
    <reaction evidence="12">
        <text>a (3R)-hydroxyacyl-[ACP] + NADP(+) = a 3-oxoacyl-[ACP] + NADPH + H(+)</text>
        <dbReference type="Rhea" id="RHEA:17397"/>
        <dbReference type="Rhea" id="RHEA-COMP:9916"/>
        <dbReference type="Rhea" id="RHEA-COMP:9945"/>
        <dbReference type="ChEBI" id="CHEBI:15378"/>
        <dbReference type="ChEBI" id="CHEBI:57783"/>
        <dbReference type="ChEBI" id="CHEBI:58349"/>
        <dbReference type="ChEBI" id="CHEBI:78776"/>
        <dbReference type="ChEBI" id="CHEBI:78827"/>
        <dbReference type="EC" id="1.1.1.100"/>
    </reaction>
</comment>
<dbReference type="EC" id="1.1.1.100" evidence="2"/>
<dbReference type="GO" id="GO:0044550">
    <property type="term" value="P:secondary metabolite biosynthetic process"/>
    <property type="evidence" value="ECO:0007669"/>
    <property type="project" value="UniProtKB-ARBA"/>
</dbReference>
<accession>A0A9P8CF69</accession>
<reference evidence="18" key="1">
    <citation type="journal article" date="2021" name="IMA Fungus">
        <title>Genomic characterization of three marine fungi, including Emericellopsis atlantica sp. nov. with signatures of a generalist lifestyle and marine biomass degradation.</title>
        <authorList>
            <person name="Hagestad O.C."/>
            <person name="Hou L."/>
            <person name="Andersen J.H."/>
            <person name="Hansen E.H."/>
            <person name="Altermark B."/>
            <person name="Li C."/>
            <person name="Kuhnert E."/>
            <person name="Cox R.J."/>
            <person name="Crous P.W."/>
            <person name="Spatafora J.W."/>
            <person name="Lail K."/>
            <person name="Amirebrahimi M."/>
            <person name="Lipzen A."/>
            <person name="Pangilinan J."/>
            <person name="Andreopoulos W."/>
            <person name="Hayes R.D."/>
            <person name="Ng V."/>
            <person name="Grigoriev I.V."/>
            <person name="Jackson S.A."/>
            <person name="Sutton T.D.S."/>
            <person name="Dobson A.D.W."/>
            <person name="Rama T."/>
        </authorList>
    </citation>
    <scope>NUCLEOTIDE SEQUENCE</scope>
    <source>
        <strain evidence="18">TRa3180A</strain>
    </source>
</reference>
<dbReference type="SUPFAM" id="SSF52151">
    <property type="entry name" value="FabD/lysophospholipase-like"/>
    <property type="match status" value="1"/>
</dbReference>
<dbReference type="Gene3D" id="3.30.70.2490">
    <property type="match status" value="1"/>
</dbReference>
<dbReference type="Pfam" id="PF18325">
    <property type="entry name" value="Fas_alpha_ACP"/>
    <property type="match status" value="1"/>
</dbReference>
<dbReference type="CDD" id="cd00828">
    <property type="entry name" value="elong_cond_enzymes"/>
    <property type="match status" value="1"/>
</dbReference>
<evidence type="ECO:0000256" key="2">
    <source>
        <dbReference type="ARBA" id="ARBA00012948"/>
    </source>
</evidence>
<dbReference type="Gene3D" id="6.10.250.1930">
    <property type="match status" value="1"/>
</dbReference>
<evidence type="ECO:0000256" key="12">
    <source>
        <dbReference type="ARBA" id="ARBA00048508"/>
    </source>
</evidence>
<keyword evidence="11" id="KW-0444">Lipid biosynthesis</keyword>
<keyword evidence="11" id="KW-0275">Fatty acid biosynthesis</keyword>
<evidence type="ECO:0000259" key="17">
    <source>
        <dbReference type="PROSITE" id="PS52004"/>
    </source>
</evidence>
<dbReference type="InterPro" id="IPR014030">
    <property type="entry name" value="Ketoacyl_synth_N"/>
</dbReference>
<evidence type="ECO:0000256" key="10">
    <source>
        <dbReference type="ARBA" id="ARBA00023002"/>
    </source>
</evidence>
<keyword evidence="19" id="KW-1185">Reference proteome</keyword>
<keyword evidence="7 13" id="KW-0808">Transferase</keyword>
<dbReference type="Gene3D" id="3.90.25.70">
    <property type="match status" value="1"/>
</dbReference>
<dbReference type="CDD" id="cd08950">
    <property type="entry name" value="KR_fFAS_SDR_c_like"/>
    <property type="match status" value="1"/>
</dbReference>
<dbReference type="InterPro" id="IPR020841">
    <property type="entry name" value="PKS_Beta-ketoAc_synthase_dom"/>
</dbReference>
<feature type="active site" description="For beta-ketoacyl synthase activity" evidence="14">
    <location>
        <position position="1235"/>
    </location>
</feature>
<evidence type="ECO:0000259" key="16">
    <source>
        <dbReference type="PROSITE" id="PS50075"/>
    </source>
</evidence>
<keyword evidence="10" id="KW-0560">Oxidoreductase</keyword>
<dbReference type="FunFam" id="3.40.50.720:FF:000168">
    <property type="entry name" value="Fatty acid synthase subunit alpha"/>
    <property type="match status" value="1"/>
</dbReference>
<name>A0A9P8CF69_9HELO</name>
<dbReference type="InterPro" id="IPR009081">
    <property type="entry name" value="PP-bd_ACP"/>
</dbReference>
<dbReference type="FunFam" id="3.30.70.2490:FF:000001">
    <property type="entry name" value="Fatty acid synthase subunit alpha"/>
    <property type="match status" value="1"/>
</dbReference>
<dbReference type="Gene3D" id="3.40.47.10">
    <property type="match status" value="1"/>
</dbReference>
<dbReference type="OrthoDB" id="4251012at2759"/>
<dbReference type="Pfam" id="PF18314">
    <property type="entry name" value="FAS_I_H"/>
    <property type="match status" value="1"/>
</dbReference>
<dbReference type="GO" id="GO:0005835">
    <property type="term" value="C:fatty acid synthase complex"/>
    <property type="evidence" value="ECO:0007669"/>
    <property type="project" value="InterPro"/>
</dbReference>
<dbReference type="InterPro" id="IPR018201">
    <property type="entry name" value="Ketoacyl_synth_AS"/>
</dbReference>
<dbReference type="PROSITE" id="PS50075">
    <property type="entry name" value="CARRIER"/>
    <property type="match status" value="1"/>
</dbReference>
<dbReference type="InterPro" id="IPR026025">
    <property type="entry name" value="FAS_alpha_yeast"/>
</dbReference>
<dbReference type="InterPro" id="IPR047224">
    <property type="entry name" value="FAS_alpha_su_C"/>
</dbReference>
<dbReference type="InterPro" id="IPR014031">
    <property type="entry name" value="Ketoacyl_synth_C"/>
</dbReference>
<keyword evidence="6" id="KW-0597">Phosphoprotein</keyword>
<dbReference type="SUPFAM" id="SSF53901">
    <property type="entry name" value="Thiolase-like"/>
    <property type="match status" value="2"/>
</dbReference>
<dbReference type="InterPro" id="IPR040899">
    <property type="entry name" value="Fas_alpha_ACP"/>
</dbReference>
<dbReference type="Pfam" id="PF00109">
    <property type="entry name" value="ketoacyl-synt"/>
    <property type="match status" value="1"/>
</dbReference>
<dbReference type="Proteomes" id="UP000887226">
    <property type="component" value="Unassembled WGS sequence"/>
</dbReference>
<keyword evidence="8" id="KW-0276">Fatty acid metabolism</keyword>
<keyword evidence="9" id="KW-0521">NADP</keyword>
<dbReference type="Pfam" id="PF00106">
    <property type="entry name" value="adh_short"/>
    <property type="match status" value="1"/>
</dbReference>
<dbReference type="GO" id="GO:0004315">
    <property type="term" value="F:3-oxoacyl-[acyl-carrier-protein] synthase activity"/>
    <property type="evidence" value="ECO:0007669"/>
    <property type="project" value="UniProtKB-EC"/>
</dbReference>
<dbReference type="Gene3D" id="3.40.50.720">
    <property type="entry name" value="NAD(P)-binding Rossmann-like Domain"/>
    <property type="match status" value="1"/>
</dbReference>
<evidence type="ECO:0000256" key="1">
    <source>
        <dbReference type="ARBA" id="ARBA00007485"/>
    </source>
</evidence>
<evidence type="ECO:0000313" key="19">
    <source>
        <dbReference type="Proteomes" id="UP000887226"/>
    </source>
</evidence>
<dbReference type="SUPFAM" id="SSF51735">
    <property type="entry name" value="NAD(P)-binding Rossmann-fold domains"/>
    <property type="match status" value="1"/>
</dbReference>
<dbReference type="EMBL" id="MU253880">
    <property type="protein sequence ID" value="KAG9244844.1"/>
    <property type="molecule type" value="Genomic_DNA"/>
</dbReference>
<protein>
    <recommendedName>
        <fullName evidence="4">Fatty acid synthase subunit alpha</fullName>
        <ecNumber evidence="2">1.1.1.100</ecNumber>
        <ecNumber evidence="3">2.3.1.41</ecNumber>
    </recommendedName>
</protein>
<feature type="modified residue" description="O-(pantetheine 4'-phosphoryl)serine" evidence="15">
    <location>
        <position position="197"/>
    </location>
</feature>
<keyword evidence="11" id="KW-0443">Lipid metabolism</keyword>
<evidence type="ECO:0000256" key="11">
    <source>
        <dbReference type="ARBA" id="ARBA00023160"/>
    </source>
</evidence>
<comment type="caution">
    <text evidence="18">The sequence shown here is derived from an EMBL/GenBank/DDBJ whole genome shotgun (WGS) entry which is preliminary data.</text>
</comment>
<feature type="domain" description="Ketosynthase family 3 (KS3)" evidence="17">
    <location>
        <begin position="1052"/>
        <end position="1590"/>
    </location>
</feature>
<evidence type="ECO:0000256" key="3">
    <source>
        <dbReference type="ARBA" id="ARBA00013191"/>
    </source>
</evidence>
<comment type="similarity">
    <text evidence="1 13">Belongs to the thiolase-like superfamily. Fungal fatty acid synthetase subunit alpha family.</text>
</comment>
<proteinExistence type="inferred from homology"/>
<evidence type="ECO:0000256" key="4">
    <source>
        <dbReference type="ARBA" id="ARBA00014008"/>
    </source>
</evidence>
<evidence type="ECO:0000256" key="5">
    <source>
        <dbReference type="ARBA" id="ARBA00022450"/>
    </source>
</evidence>
<evidence type="ECO:0000256" key="14">
    <source>
        <dbReference type="PIRSR" id="PIRSR000454-1"/>
    </source>
</evidence>
<keyword evidence="5 13" id="KW-0596">Phosphopantetheine</keyword>
<dbReference type="GO" id="GO:0042759">
    <property type="term" value="P:long-chain fatty acid biosynthetic process"/>
    <property type="evidence" value="ECO:0007669"/>
    <property type="project" value="UniProtKB-UniRule"/>
</dbReference>
<dbReference type="InterPro" id="IPR002347">
    <property type="entry name" value="SDR_fam"/>
</dbReference>
<dbReference type="PROSITE" id="PS00606">
    <property type="entry name" value="KS3_1"/>
    <property type="match status" value="1"/>
</dbReference>
<dbReference type="PROSITE" id="PS52004">
    <property type="entry name" value="KS3_2"/>
    <property type="match status" value="1"/>
</dbReference>
<evidence type="ECO:0000256" key="13">
    <source>
        <dbReference type="PIRNR" id="PIRNR000454"/>
    </source>
</evidence>
<evidence type="ECO:0000256" key="15">
    <source>
        <dbReference type="PIRSR" id="PIRSR000454-4"/>
    </source>
</evidence>
<gene>
    <name evidence="18" type="ORF">BJ878DRAFT_549460</name>
</gene>
<dbReference type="GO" id="GO:0008897">
    <property type="term" value="F:holo-[acyl-carrier-protein] synthase activity"/>
    <property type="evidence" value="ECO:0007669"/>
    <property type="project" value="InterPro"/>
</dbReference>
<dbReference type="InterPro" id="IPR016035">
    <property type="entry name" value="Acyl_Trfase/lysoPLipase"/>
</dbReference>
<evidence type="ECO:0000256" key="8">
    <source>
        <dbReference type="ARBA" id="ARBA00022832"/>
    </source>
</evidence>
<dbReference type="PANTHER" id="PTHR10982">
    <property type="entry name" value="MALONYL COA-ACYL CARRIER PROTEIN TRANSACYLASE"/>
    <property type="match status" value="1"/>
</dbReference>
<evidence type="ECO:0000256" key="9">
    <source>
        <dbReference type="ARBA" id="ARBA00022857"/>
    </source>
</evidence>
<dbReference type="EC" id="2.3.1.41" evidence="3"/>
<dbReference type="PANTHER" id="PTHR10982:SF21">
    <property type="entry name" value="FATTY ACID SYNTHASE SUBUNIT BETA"/>
    <property type="match status" value="1"/>
</dbReference>
<dbReference type="InterPro" id="IPR050830">
    <property type="entry name" value="Fungal_FAS"/>
</dbReference>
<evidence type="ECO:0000256" key="7">
    <source>
        <dbReference type="ARBA" id="ARBA00022679"/>
    </source>
</evidence>
<dbReference type="GO" id="GO:0004312">
    <property type="term" value="F:fatty acid synthase activity"/>
    <property type="evidence" value="ECO:0007669"/>
    <property type="project" value="InterPro"/>
</dbReference>
<sequence length="1662" mass="182438">MAAKVVHATPSPAMDIPAQSSTEQELAYTLLVELMAYQFASPVQWIQSQASILTSQLCERVIEIGPSNTLTVLLKKSLAAKSETSDKVHSIQREFLSISKDANDIFYHVDTPAIAEAVKPMQLVTLPSEDSKILTSSATAVVEAALNELVSEGIILMEDKPITASQIVRCLIAQKLQKTADQINWDTSIKSLVGGRSTLENEIVGDLANEFGSLPDKVEDTPLNEVCSVVQTSFRGQLGKQSSQLISRMISTKMPGGFNASVAKKYLESRWHLGPGGQDGVLLIAVAAQPSSRLDSENSAHSFLDDTIKKYAAAEGFSLSTASSGDTGAGVPVVTIDPRAMEEYTKSQKALTKMQLEALAKSLNIDIHAGEKVSETSRQEIKVLRKQLDLWQSEHGDFYADAIEPKFDRLKARTYSSYWNWVTQDVLSLYHDIGSKTLNVDDASVKERRGSIVSRADSRMLDAFEYLISVCGDTHDEHNASLKRFLEHLHLESKKAIDKSPSFKSMTKVNAPHTSIESNGVIQYTETPRFRNPYIASFVQEAISSNGLMSLADDQPVLSHSRQEFNDTASIPVVFMKGSRNGGKYDQTATLSYLQSLANGASSGITFENKNVLVTGAGSGSIGLQIVKGLLAGGAQVIVTTSSFSPSITKIYREVYVKYGAKGSKLVVVPFNQGSRQDIESLTHYIYDATGLGWDIDHIVPFAAISEHEREIDTIDSKSEFAHRLMLTNTIRLLGSVKCAKEKYGSRNRPAQVILPLSANHGIFGSDGLYSESKIALESLFNRWHSESWSGHLSVCGASIGWTRGTNLMASNDWLSEDIERAGIRTFSQDEMSFAILCLMTPAMTRHCDREPQFADLNGGLGAVPNFNDIIDQIRSNIKRQSNVNKSIAAQEAYESSTINGFSAVKTPKVAKAYPTIPMYFPALPSFETEIKPLQADLQDMVDLDKVVVITGFSEVGPHGNARTRWEMEAYGEFSIEGCIEMAWIMGLIKYHNGPLEDGSVYCGWMETATNDPIQSTLVKSKYEKHILEHTGLRVIEPELMDGYDPQKKKMLQEVVVEEDLKPIETSKSVANDFKRLHGDNAEIYPIPGSDEYSVHIKSGATLMIPKAMRFDNTVAGLIPTGWSAKTYGIDDDIISQVDNVTLYVLVSTVEALLSSGITDPYEVYQYIHVSEVGNCIGSGLGGMRSQDKMYRGRVVEDDVQQDILQETFINTTAAWVNMLLMSSSGPMRTPVGACATAVESVELGCETIVSGKAKFCLVGGCDDMTAAVSFEFANMKATANADKEFAKGRIPSEISRPATTTRSGFVEAQGAGLQVLATAELALKMGLPVYGILAWSGTASDKASRSVPAPGNGVLTNARESSIGLPSPLLSIRLRKKRLDLRRAQIQEYHDVELIQLEEQLQSMKLHDPSQDTSEFRAFRTQYIEIEAKRQLKEAQNSLGNHFWRDDPKISPIRGALATWNLTIDDLSVVSMHGTSTVKNEKNETEVLQSQFRHLGRAKGNTVHAVTQKYLTGHSKGAAGAWMLNGALQIMETGLIPGNRNADDIDIALRQHEHVFFPNCSIQTSKGVKAISITSFGFGQKGAQAIVIHPKYLFATISKDLFVKYSRKRDEREKKAKRFFHEGISGNKLFVAKNASAFSETMRNRSLLDPNARLQNGGSQQ</sequence>
<feature type="domain" description="Carrier" evidence="16">
    <location>
        <begin position="162"/>
        <end position="237"/>
    </location>
</feature>
<dbReference type="InterPro" id="IPR016039">
    <property type="entry name" value="Thiolase-like"/>
</dbReference>
<dbReference type="Pfam" id="PF02801">
    <property type="entry name" value="Ketoacyl-synt_C"/>
    <property type="match status" value="1"/>
</dbReference>
<dbReference type="GO" id="GO:0004316">
    <property type="term" value="F:3-oxoacyl-[acyl-carrier-protein] reductase (NADPH) activity"/>
    <property type="evidence" value="ECO:0007669"/>
    <property type="project" value="UniProtKB-EC"/>
</dbReference>
<evidence type="ECO:0000256" key="6">
    <source>
        <dbReference type="ARBA" id="ARBA00022553"/>
    </source>
</evidence>
<evidence type="ECO:0000313" key="18">
    <source>
        <dbReference type="EMBL" id="KAG9244844.1"/>
    </source>
</evidence>
<dbReference type="PIRSF" id="PIRSF000454">
    <property type="entry name" value="FAS_yeast_alpha"/>
    <property type="match status" value="1"/>
</dbReference>